<feature type="transmembrane region" description="Helical" evidence="1">
    <location>
        <begin position="45"/>
        <end position="63"/>
    </location>
</feature>
<accession>A0ABN2NCJ8</accession>
<comment type="caution">
    <text evidence="2">The sequence shown here is derived from an EMBL/GenBank/DDBJ whole genome shotgun (WGS) entry which is preliminary data.</text>
</comment>
<keyword evidence="1" id="KW-0472">Membrane</keyword>
<sequence length="220" mass="24139">MAQERRTPFRWFAEGGWWFFAVVLSIGMLVPVPFVHAATRLRTSWAWIWAAVYTAVEVGLIVAVQKTDTSSNNSALGGVMVGVIVIAICHLVALRRRVWATAPTSAYGSTDPAVAAAMAARARREEARRIAAQDPALARELKIGRPDLMPRTYDDGGLVDLAGAPTLYIAIGCDIDPAIAHRIEEARQAQPLTSVDDVFAFTDIPYPLWDRIRDRGVVVR</sequence>
<dbReference type="RefSeq" id="WP_344421579.1">
    <property type="nucleotide sequence ID" value="NZ_BAAAQK010000018.1"/>
</dbReference>
<feature type="transmembrane region" description="Helical" evidence="1">
    <location>
        <begin position="75"/>
        <end position="94"/>
    </location>
</feature>
<gene>
    <name evidence="2" type="ORF">GCM10009836_49430</name>
</gene>
<keyword evidence="3" id="KW-1185">Reference proteome</keyword>
<protein>
    <submittedName>
        <fullName evidence="2">Uncharacterized protein</fullName>
    </submittedName>
</protein>
<feature type="transmembrane region" description="Helical" evidence="1">
    <location>
        <begin position="17"/>
        <end position="38"/>
    </location>
</feature>
<organism evidence="2 3">
    <name type="scientific">Pseudonocardia ailaonensis</name>
    <dbReference type="NCBI Taxonomy" id="367279"/>
    <lineage>
        <taxon>Bacteria</taxon>
        <taxon>Bacillati</taxon>
        <taxon>Actinomycetota</taxon>
        <taxon>Actinomycetes</taxon>
        <taxon>Pseudonocardiales</taxon>
        <taxon>Pseudonocardiaceae</taxon>
        <taxon>Pseudonocardia</taxon>
    </lineage>
</organism>
<keyword evidence="1" id="KW-0812">Transmembrane</keyword>
<reference evidence="2 3" key="1">
    <citation type="journal article" date="2019" name="Int. J. Syst. Evol. Microbiol.">
        <title>The Global Catalogue of Microorganisms (GCM) 10K type strain sequencing project: providing services to taxonomists for standard genome sequencing and annotation.</title>
        <authorList>
            <consortium name="The Broad Institute Genomics Platform"/>
            <consortium name="The Broad Institute Genome Sequencing Center for Infectious Disease"/>
            <person name="Wu L."/>
            <person name="Ma J."/>
        </authorList>
    </citation>
    <scope>NUCLEOTIDE SEQUENCE [LARGE SCALE GENOMIC DNA]</scope>
    <source>
        <strain evidence="2 3">JCM 16009</strain>
    </source>
</reference>
<evidence type="ECO:0000313" key="3">
    <source>
        <dbReference type="Proteomes" id="UP001500449"/>
    </source>
</evidence>
<keyword evidence="1" id="KW-1133">Transmembrane helix</keyword>
<evidence type="ECO:0000256" key="1">
    <source>
        <dbReference type="SAM" id="Phobius"/>
    </source>
</evidence>
<dbReference type="Proteomes" id="UP001500449">
    <property type="component" value="Unassembled WGS sequence"/>
</dbReference>
<name>A0ABN2NCJ8_9PSEU</name>
<dbReference type="EMBL" id="BAAAQK010000018">
    <property type="protein sequence ID" value="GAA1863184.1"/>
    <property type="molecule type" value="Genomic_DNA"/>
</dbReference>
<evidence type="ECO:0000313" key="2">
    <source>
        <dbReference type="EMBL" id="GAA1863184.1"/>
    </source>
</evidence>
<proteinExistence type="predicted"/>